<comment type="caution">
    <text evidence="2">The sequence shown here is derived from an EMBL/GenBank/DDBJ whole genome shotgun (WGS) entry which is preliminary data.</text>
</comment>
<evidence type="ECO:0000313" key="3">
    <source>
        <dbReference type="Proteomes" id="UP000284163"/>
    </source>
</evidence>
<accession>A0A413KB23</accession>
<evidence type="ECO:0000313" key="2">
    <source>
        <dbReference type="EMBL" id="RGY75332.1"/>
    </source>
</evidence>
<organism evidence="2 3">
    <name type="scientific">Bifidobacterium pseudocatenulatum</name>
    <dbReference type="NCBI Taxonomy" id="28026"/>
    <lineage>
        <taxon>Bacteria</taxon>
        <taxon>Bacillati</taxon>
        <taxon>Actinomycetota</taxon>
        <taxon>Actinomycetes</taxon>
        <taxon>Bifidobacteriales</taxon>
        <taxon>Bifidobacteriaceae</taxon>
        <taxon>Bifidobacterium</taxon>
    </lineage>
</organism>
<dbReference type="RefSeq" id="WP_151245443.1">
    <property type="nucleotide sequence ID" value="NZ_JAQDFS010000016.1"/>
</dbReference>
<feature type="region of interest" description="Disordered" evidence="1">
    <location>
        <begin position="500"/>
        <end position="538"/>
    </location>
</feature>
<feature type="compositionally biased region" description="Acidic residues" evidence="1">
    <location>
        <begin position="528"/>
        <end position="538"/>
    </location>
</feature>
<proteinExistence type="predicted"/>
<gene>
    <name evidence="2" type="ORF">DXA22_09060</name>
</gene>
<dbReference type="EMBL" id="QSDK01000018">
    <property type="protein sequence ID" value="RGY75332.1"/>
    <property type="molecule type" value="Genomic_DNA"/>
</dbReference>
<dbReference type="AlphaFoldDB" id="A0A413KB23"/>
<evidence type="ECO:0000256" key="1">
    <source>
        <dbReference type="SAM" id="MobiDB-lite"/>
    </source>
</evidence>
<sequence>MANKVNSLVPGDEEPGGDGLILTRLATRLQNRNPQLCTLKTFYDGRETIPTKSVPKNMDVTSTSVYKRFVDMCPMNLASTIANAVITSQHPTGFRLVSDKTMRSTDADDMWNSSGMNVRALNMFMDAAIYGCSYAQVWPKANPSYISRLSPWTTCLSDDKDSAVVYGFDEDAGVEYLTLYRLVRDDDGVVQRVYSRTAKQEVESRTLYSDSVDDEDSVYSLANDDTVKRPRFKAQFEWDGGVNDDWDFAVKCGCLPIVRYQTPTGKGWFESSLRTLGAIDQQRYQRFCIQEMQAFKQRWISGDLPEYYKESDPAVKYGDAQAGQKVDYSTLFQMGPAALWLMPKGATVGESGTTDITPILTAASQDIKQLAGATGTPLSILSPDVAGSAEGAKLTTRMLRLKVQDMNMRANDAFVLLLKMALTADGGSDAYEERFETTWEPVELPSELEQTQAFANVAGRLPLKTAARRYLHMTETEIAEMVQDAQDTSFSTVLAQQQSSLADSSKTVDDAMGASYLDGSDGLTGDTAVDDGDVSDGL</sequence>
<name>A0A413KB23_BIFPS</name>
<protein>
    <submittedName>
        <fullName evidence="2">Phage portal protein</fullName>
    </submittedName>
</protein>
<reference evidence="2 3" key="1">
    <citation type="submission" date="2018-08" db="EMBL/GenBank/DDBJ databases">
        <title>A genome reference for cultivated species of the human gut microbiota.</title>
        <authorList>
            <person name="Zou Y."/>
            <person name="Xue W."/>
            <person name="Luo G."/>
        </authorList>
    </citation>
    <scope>NUCLEOTIDE SEQUENCE [LARGE SCALE GENOMIC DNA]</scope>
    <source>
        <strain evidence="2 3">CF01-1</strain>
    </source>
</reference>
<dbReference type="Proteomes" id="UP000284163">
    <property type="component" value="Unassembled WGS sequence"/>
</dbReference>